<feature type="transmembrane region" description="Helical" evidence="1">
    <location>
        <begin position="7"/>
        <end position="27"/>
    </location>
</feature>
<dbReference type="EMBL" id="BK032756">
    <property type="protein sequence ID" value="DAF58586.1"/>
    <property type="molecule type" value="Genomic_DNA"/>
</dbReference>
<name>A0A8S5T741_9CAUD</name>
<sequence>MIESLVYMLLAIGNSLFDAFVFMFGWNTVVHKIGFPEISYILSYGICLFIGYVKNNDINDKEGEDRKEYIRKKVALGIANNVVYIVLFLVYRWIVG</sequence>
<keyword evidence="1" id="KW-1133">Transmembrane helix</keyword>
<evidence type="ECO:0000256" key="1">
    <source>
        <dbReference type="SAM" id="Phobius"/>
    </source>
</evidence>
<keyword evidence="1" id="KW-0812">Transmembrane</keyword>
<accession>A0A8S5T741</accession>
<proteinExistence type="predicted"/>
<feature type="transmembrane region" description="Helical" evidence="1">
    <location>
        <begin position="74"/>
        <end position="94"/>
    </location>
</feature>
<keyword evidence="1" id="KW-0472">Membrane</keyword>
<reference evidence="2" key="1">
    <citation type="journal article" date="2021" name="Proc. Natl. Acad. Sci. U.S.A.">
        <title>A Catalog of Tens of Thousands of Viruses from Human Metagenomes Reveals Hidden Associations with Chronic Diseases.</title>
        <authorList>
            <person name="Tisza M.J."/>
            <person name="Buck C.B."/>
        </authorList>
    </citation>
    <scope>NUCLEOTIDE SEQUENCE</scope>
    <source>
        <strain evidence="2">CtGpg14</strain>
    </source>
</reference>
<protein>
    <submittedName>
        <fullName evidence="2">Uncharacterized protein</fullName>
    </submittedName>
</protein>
<evidence type="ECO:0000313" key="2">
    <source>
        <dbReference type="EMBL" id="DAF58586.1"/>
    </source>
</evidence>
<organism evidence="2">
    <name type="scientific">Siphoviridae sp. ctGpg14</name>
    <dbReference type="NCBI Taxonomy" id="2827824"/>
    <lineage>
        <taxon>Viruses</taxon>
        <taxon>Duplodnaviria</taxon>
        <taxon>Heunggongvirae</taxon>
        <taxon>Uroviricota</taxon>
        <taxon>Caudoviricetes</taxon>
    </lineage>
</organism>
<feature type="transmembrane region" description="Helical" evidence="1">
    <location>
        <begin position="33"/>
        <end position="53"/>
    </location>
</feature>